<dbReference type="Proteomes" id="UP001234297">
    <property type="component" value="Chromosome 2"/>
</dbReference>
<protein>
    <submittedName>
        <fullName evidence="1">Uncharacterized protein</fullName>
    </submittedName>
</protein>
<sequence length="188" mass="21053">MASLEMNGCDLEMGHSELPVYFFPLGSDKSSNLWGPLQQRSGFVAEMNWQMQMNVGVGGKKDISDPNIRESVEGRLLEALESGGFTLDVTKRIRDPINKRTLEQSDAHVQDYKDDEDEEEEANQGDQAQGEQPIFDAQFARLEEQMQTLHANIDARFNVVDGSLNAFDGCFNLIDEALVAILARLKNQ</sequence>
<dbReference type="EMBL" id="CM056810">
    <property type="protein sequence ID" value="KAJ8644688.1"/>
    <property type="molecule type" value="Genomic_DNA"/>
</dbReference>
<name>A0ACC2MGP4_PERAE</name>
<proteinExistence type="predicted"/>
<evidence type="ECO:0000313" key="2">
    <source>
        <dbReference type="Proteomes" id="UP001234297"/>
    </source>
</evidence>
<comment type="caution">
    <text evidence="1">The sequence shown here is derived from an EMBL/GenBank/DDBJ whole genome shotgun (WGS) entry which is preliminary data.</text>
</comment>
<organism evidence="1 2">
    <name type="scientific">Persea americana</name>
    <name type="common">Avocado</name>
    <dbReference type="NCBI Taxonomy" id="3435"/>
    <lineage>
        <taxon>Eukaryota</taxon>
        <taxon>Viridiplantae</taxon>
        <taxon>Streptophyta</taxon>
        <taxon>Embryophyta</taxon>
        <taxon>Tracheophyta</taxon>
        <taxon>Spermatophyta</taxon>
        <taxon>Magnoliopsida</taxon>
        <taxon>Magnoliidae</taxon>
        <taxon>Laurales</taxon>
        <taxon>Lauraceae</taxon>
        <taxon>Persea</taxon>
    </lineage>
</organism>
<reference evidence="1 2" key="1">
    <citation type="journal article" date="2022" name="Hortic Res">
        <title>A haplotype resolved chromosomal level avocado genome allows analysis of novel avocado genes.</title>
        <authorList>
            <person name="Nath O."/>
            <person name="Fletcher S.J."/>
            <person name="Hayward A."/>
            <person name="Shaw L.M."/>
            <person name="Masouleh A.K."/>
            <person name="Furtado A."/>
            <person name="Henry R.J."/>
            <person name="Mitter N."/>
        </authorList>
    </citation>
    <scope>NUCLEOTIDE SEQUENCE [LARGE SCALE GENOMIC DNA]</scope>
    <source>
        <strain evidence="2">cv. Hass</strain>
    </source>
</reference>
<evidence type="ECO:0000313" key="1">
    <source>
        <dbReference type="EMBL" id="KAJ8644688.1"/>
    </source>
</evidence>
<gene>
    <name evidence="1" type="ORF">MRB53_006436</name>
</gene>
<accession>A0ACC2MGP4</accession>
<keyword evidence="2" id="KW-1185">Reference proteome</keyword>